<dbReference type="Pfam" id="PF00106">
    <property type="entry name" value="adh_short"/>
    <property type="match status" value="1"/>
</dbReference>
<reference evidence="5 6" key="1">
    <citation type="submission" date="2017-04" db="EMBL/GenBank/DDBJ databases">
        <title>Unexpected and diverse lifestyles within the genus Limnohabitans.</title>
        <authorList>
            <person name="Kasalicky V."/>
            <person name="Mehrshad M."/>
            <person name="Andrei S.-A."/>
            <person name="Salcher M."/>
            <person name="Kratochvilova H."/>
            <person name="Simek K."/>
            <person name="Ghai R."/>
        </authorList>
    </citation>
    <scope>NUCLEOTIDE SEQUENCE [LARGE SCALE GENOMIC DNA]</scope>
    <source>
        <strain evidence="5 6">MWH-C5</strain>
    </source>
</reference>
<dbReference type="GO" id="GO:0016491">
    <property type="term" value="F:oxidoreductase activity"/>
    <property type="evidence" value="ECO:0007669"/>
    <property type="project" value="UniProtKB-KW"/>
</dbReference>
<dbReference type="InterPro" id="IPR020904">
    <property type="entry name" value="Sc_DH/Rdtase_CS"/>
</dbReference>
<dbReference type="RefSeq" id="WP_108402832.1">
    <property type="nucleotide sequence ID" value="NZ_NESP01000001.1"/>
</dbReference>
<evidence type="ECO:0000313" key="5">
    <source>
        <dbReference type="EMBL" id="PUE60760.1"/>
    </source>
</evidence>
<name>A0A315ES93_9BURK</name>
<sequence length="253" mass="27015">MKNQPALFAGRFENRVALITGGASGIGRAVVDRLVHEGAKAIVWDIDAAKLQACQNTHKDRVLTQRVDVTDDQQIQHALKEALQKFSQLDILVNGAGIVGPNGPFWQVEVSDWERVMRINLFGTFYVSRAVTPHLIDQGWGRIVNIASVTANEGPKNLGPYAASKAGVVGLTKSMGKDLASTGVLVNAITPALIATELLQQLSAEYMAAALSRIPLGRPGTLDEASALVCWLCSEECSFSTGATYDLSGGRGL</sequence>
<dbReference type="PRINTS" id="PR00081">
    <property type="entry name" value="GDHRDH"/>
</dbReference>
<dbReference type="InterPro" id="IPR036291">
    <property type="entry name" value="NAD(P)-bd_dom_sf"/>
</dbReference>
<dbReference type="AlphaFoldDB" id="A0A315ES93"/>
<protein>
    <recommendedName>
        <fullName evidence="4">Ketoreductase domain-containing protein</fullName>
    </recommendedName>
</protein>
<feature type="domain" description="Ketoreductase" evidence="4">
    <location>
        <begin position="15"/>
        <end position="192"/>
    </location>
</feature>
<dbReference type="Proteomes" id="UP000251341">
    <property type="component" value="Unassembled WGS sequence"/>
</dbReference>
<accession>A0A315ES93</accession>
<organism evidence="5 6">
    <name type="scientific">Limnohabitans curvus</name>
    <dbReference type="NCBI Taxonomy" id="323423"/>
    <lineage>
        <taxon>Bacteria</taxon>
        <taxon>Pseudomonadati</taxon>
        <taxon>Pseudomonadota</taxon>
        <taxon>Betaproteobacteria</taxon>
        <taxon>Burkholderiales</taxon>
        <taxon>Comamonadaceae</taxon>
        <taxon>Limnohabitans</taxon>
    </lineage>
</organism>
<keyword evidence="2" id="KW-0560">Oxidoreductase</keyword>
<dbReference type="InterPro" id="IPR057326">
    <property type="entry name" value="KR_dom"/>
</dbReference>
<evidence type="ECO:0000259" key="4">
    <source>
        <dbReference type="SMART" id="SM00822"/>
    </source>
</evidence>
<evidence type="ECO:0000256" key="3">
    <source>
        <dbReference type="RuleBase" id="RU000363"/>
    </source>
</evidence>
<dbReference type="FunFam" id="3.40.50.720:FF:000084">
    <property type="entry name" value="Short-chain dehydrogenase reductase"/>
    <property type="match status" value="1"/>
</dbReference>
<dbReference type="CDD" id="cd05233">
    <property type="entry name" value="SDR_c"/>
    <property type="match status" value="1"/>
</dbReference>
<dbReference type="PANTHER" id="PTHR24321:SF15">
    <property type="entry name" value="OXIDOREDUCTASE UCPA"/>
    <property type="match status" value="1"/>
</dbReference>
<dbReference type="PANTHER" id="PTHR24321">
    <property type="entry name" value="DEHYDROGENASES, SHORT CHAIN"/>
    <property type="match status" value="1"/>
</dbReference>
<dbReference type="EMBL" id="NESP01000001">
    <property type="protein sequence ID" value="PUE60760.1"/>
    <property type="molecule type" value="Genomic_DNA"/>
</dbReference>
<dbReference type="SUPFAM" id="SSF51735">
    <property type="entry name" value="NAD(P)-binding Rossmann-fold domains"/>
    <property type="match status" value="1"/>
</dbReference>
<dbReference type="SMART" id="SM00822">
    <property type="entry name" value="PKS_KR"/>
    <property type="match status" value="1"/>
</dbReference>
<evidence type="ECO:0000256" key="1">
    <source>
        <dbReference type="ARBA" id="ARBA00006484"/>
    </source>
</evidence>
<evidence type="ECO:0000256" key="2">
    <source>
        <dbReference type="ARBA" id="ARBA00023002"/>
    </source>
</evidence>
<dbReference type="Gene3D" id="3.40.50.720">
    <property type="entry name" value="NAD(P)-binding Rossmann-like Domain"/>
    <property type="match status" value="1"/>
</dbReference>
<dbReference type="PRINTS" id="PR00080">
    <property type="entry name" value="SDRFAMILY"/>
</dbReference>
<comment type="caution">
    <text evidence="5">The sequence shown here is derived from an EMBL/GenBank/DDBJ whole genome shotgun (WGS) entry which is preliminary data.</text>
</comment>
<proteinExistence type="inferred from homology"/>
<keyword evidence="6" id="KW-1185">Reference proteome</keyword>
<dbReference type="PROSITE" id="PS00061">
    <property type="entry name" value="ADH_SHORT"/>
    <property type="match status" value="1"/>
</dbReference>
<dbReference type="InterPro" id="IPR002347">
    <property type="entry name" value="SDR_fam"/>
</dbReference>
<evidence type="ECO:0000313" key="6">
    <source>
        <dbReference type="Proteomes" id="UP000251341"/>
    </source>
</evidence>
<comment type="similarity">
    <text evidence="1 3">Belongs to the short-chain dehydrogenases/reductases (SDR) family.</text>
</comment>
<gene>
    <name evidence="5" type="ORF">B9Z44_06590</name>
</gene>